<proteinExistence type="predicted"/>
<dbReference type="Proteomes" id="UP001162992">
    <property type="component" value="Chromosome 1"/>
</dbReference>
<organism evidence="1 2">
    <name type="scientific">Diphasiastrum complanatum</name>
    <name type="common">Issler's clubmoss</name>
    <name type="synonym">Lycopodium complanatum</name>
    <dbReference type="NCBI Taxonomy" id="34168"/>
    <lineage>
        <taxon>Eukaryota</taxon>
        <taxon>Viridiplantae</taxon>
        <taxon>Streptophyta</taxon>
        <taxon>Embryophyta</taxon>
        <taxon>Tracheophyta</taxon>
        <taxon>Lycopodiopsida</taxon>
        <taxon>Lycopodiales</taxon>
        <taxon>Lycopodiaceae</taxon>
        <taxon>Lycopodioideae</taxon>
        <taxon>Diphasiastrum</taxon>
    </lineage>
</organism>
<evidence type="ECO:0000313" key="1">
    <source>
        <dbReference type="EMBL" id="KAJ7571629.1"/>
    </source>
</evidence>
<protein>
    <submittedName>
        <fullName evidence="1">Uncharacterized protein</fullName>
    </submittedName>
</protein>
<gene>
    <name evidence="1" type="ORF">O6H91_01G169800</name>
</gene>
<evidence type="ECO:0000313" key="2">
    <source>
        <dbReference type="Proteomes" id="UP001162992"/>
    </source>
</evidence>
<reference evidence="2" key="1">
    <citation type="journal article" date="2024" name="Proc. Natl. Acad. Sci. U.S.A.">
        <title>Extraordinary preservation of gene collinearity over three hundred million years revealed in homosporous lycophytes.</title>
        <authorList>
            <person name="Li C."/>
            <person name="Wickell D."/>
            <person name="Kuo L.Y."/>
            <person name="Chen X."/>
            <person name="Nie B."/>
            <person name="Liao X."/>
            <person name="Peng D."/>
            <person name="Ji J."/>
            <person name="Jenkins J."/>
            <person name="Williams M."/>
            <person name="Shu S."/>
            <person name="Plott C."/>
            <person name="Barry K."/>
            <person name="Rajasekar S."/>
            <person name="Grimwood J."/>
            <person name="Han X."/>
            <person name="Sun S."/>
            <person name="Hou Z."/>
            <person name="He W."/>
            <person name="Dai G."/>
            <person name="Sun C."/>
            <person name="Schmutz J."/>
            <person name="Leebens-Mack J.H."/>
            <person name="Li F.W."/>
            <person name="Wang L."/>
        </authorList>
    </citation>
    <scope>NUCLEOTIDE SEQUENCE [LARGE SCALE GENOMIC DNA]</scope>
    <source>
        <strain evidence="2">cv. PW_Plant_1</strain>
    </source>
</reference>
<dbReference type="EMBL" id="CM055092">
    <property type="protein sequence ID" value="KAJ7571629.1"/>
    <property type="molecule type" value="Genomic_DNA"/>
</dbReference>
<keyword evidence="2" id="KW-1185">Reference proteome</keyword>
<accession>A0ACC2EYR8</accession>
<sequence length="115" mass="12538">MALRSTSSASPSPVGPLLILGLLLFVLVMHWYISFEPPLVGMAENVQSFSLSAILLLPVLVFIVLQFSLSPRKSVLSSLSENSITSSTVFLAGTLVLLLVLIWLRSILQEVWEAL</sequence>
<name>A0ACC2EYR8_DIPCM</name>
<comment type="caution">
    <text evidence="1">The sequence shown here is derived from an EMBL/GenBank/DDBJ whole genome shotgun (WGS) entry which is preliminary data.</text>
</comment>